<comment type="caution">
    <text evidence="4">The sequence shown here is derived from an EMBL/GenBank/DDBJ whole genome shotgun (WGS) entry which is preliminary data.</text>
</comment>
<evidence type="ECO:0000313" key="5">
    <source>
        <dbReference type="Proteomes" id="UP000245412"/>
    </source>
</evidence>
<dbReference type="Proteomes" id="UP000245412">
    <property type="component" value="Unassembled WGS sequence"/>
</dbReference>
<organism evidence="4 5">
    <name type="scientific">Murimonas intestini</name>
    <dbReference type="NCBI Taxonomy" id="1337051"/>
    <lineage>
        <taxon>Bacteria</taxon>
        <taxon>Bacillati</taxon>
        <taxon>Bacillota</taxon>
        <taxon>Clostridia</taxon>
        <taxon>Lachnospirales</taxon>
        <taxon>Lachnospiraceae</taxon>
        <taxon>Murimonas</taxon>
    </lineage>
</organism>
<dbReference type="AlphaFoldDB" id="A0AB73T3Q7"/>
<keyword evidence="2" id="KW-0472">Membrane</keyword>
<keyword evidence="2" id="KW-0812">Transmembrane</keyword>
<reference evidence="4 5" key="1">
    <citation type="submission" date="2018-05" db="EMBL/GenBank/DDBJ databases">
        <authorList>
            <person name="Goeker M."/>
            <person name="Huntemann M."/>
            <person name="Clum A."/>
            <person name="Pillay M."/>
            <person name="Palaniappan K."/>
            <person name="Varghese N."/>
            <person name="Mikhailova N."/>
            <person name="Stamatis D."/>
            <person name="Reddy T."/>
            <person name="Daum C."/>
            <person name="Shapiro N."/>
            <person name="Ivanova N."/>
            <person name="Kyrpides N."/>
            <person name="Woyke T."/>
        </authorList>
    </citation>
    <scope>NUCLEOTIDE SEQUENCE [LARGE SCALE GENOMIC DNA]</scope>
    <source>
        <strain evidence="4 5">DSM 26524</strain>
    </source>
</reference>
<protein>
    <submittedName>
        <fullName evidence="4">Zinc ribbon protein</fullName>
    </submittedName>
</protein>
<dbReference type="InterPro" id="IPR026870">
    <property type="entry name" value="Zinc_ribbon_dom"/>
</dbReference>
<keyword evidence="2" id="KW-1133">Transmembrane helix</keyword>
<feature type="domain" description="Zinc-ribbon" evidence="3">
    <location>
        <begin position="3"/>
        <end position="24"/>
    </location>
</feature>
<evidence type="ECO:0000256" key="2">
    <source>
        <dbReference type="SAM" id="Phobius"/>
    </source>
</evidence>
<sequence length="483" mass="53356">MKKCRWCGYQNKPDAKFCTACGRKFDHNRRLYIILGSVVICLAVIAVLTFTVLWKSNKKREVKEQAQKVITEFTFGEIYEINDYLFAGKLENGILPEDDGEASGLRESIDHVLEKYFLYVTIELGKIDENTVTYSVTAPDMSGFFQDCMEHQENYRNEGIADYFQQSLEKAALAEKDVTLEYTYEDSVFKADYTSEEFTDAVMGGLVQGYRASVDKYGRDAVTRMISGKETAAEGETAQKDETAAESGSAAGTEAQAAAGTEIKADASESTAEPETGGAESAPGEQAAEQPAGTAIDPAYAEIIEKYKTGISQGWGIQEYAAAGLCYLFGYYSDTSQPGYTLLDVNNDGVEELLIGEANLPSGYKGMFYEMYTINEGQITLVASSQERNRYYLCTGNEIGNEGSGGAFNSNYAYYRLEGGVLSLIEAVIFDGMYDQDSPWFYSITGFTEDCYTPITEGEADRIRQSHEYADIAYTPLSEFGNQ</sequence>
<evidence type="ECO:0000256" key="1">
    <source>
        <dbReference type="SAM" id="MobiDB-lite"/>
    </source>
</evidence>
<name>A0AB73T3Q7_9FIRM</name>
<feature type="compositionally biased region" description="Low complexity" evidence="1">
    <location>
        <begin position="245"/>
        <end position="262"/>
    </location>
</feature>
<accession>A0AB73T3Q7</accession>
<evidence type="ECO:0000259" key="3">
    <source>
        <dbReference type="Pfam" id="PF13240"/>
    </source>
</evidence>
<feature type="region of interest" description="Disordered" evidence="1">
    <location>
        <begin position="229"/>
        <end position="292"/>
    </location>
</feature>
<dbReference type="EMBL" id="QGGY01000006">
    <property type="protein sequence ID" value="PWJ75569.1"/>
    <property type="molecule type" value="Genomic_DNA"/>
</dbReference>
<proteinExistence type="predicted"/>
<feature type="transmembrane region" description="Helical" evidence="2">
    <location>
        <begin position="31"/>
        <end position="54"/>
    </location>
</feature>
<dbReference type="Pfam" id="PF13240">
    <property type="entry name" value="Zn_Ribbon_1"/>
    <property type="match status" value="1"/>
</dbReference>
<dbReference type="RefSeq" id="WP_109626506.1">
    <property type="nucleotide sequence ID" value="NZ_CABJAT010000006.1"/>
</dbReference>
<keyword evidence="5" id="KW-1185">Reference proteome</keyword>
<evidence type="ECO:0000313" key="4">
    <source>
        <dbReference type="EMBL" id="PWJ75569.1"/>
    </source>
</evidence>
<gene>
    <name evidence="4" type="ORF">C7383_106139</name>
</gene>